<reference evidence="3" key="1">
    <citation type="submission" date="2022-07" db="EMBL/GenBank/DDBJ databases">
        <authorList>
            <person name="Wu T."/>
        </authorList>
    </citation>
    <scope>NUCLEOTIDE SEQUENCE</scope>
    <source>
        <strain evidence="3">SD-1</strain>
    </source>
</reference>
<sequence length="147" mass="15534">MHKPQTVISAAQELAGEWVRHAADGKASQSDAVVGWALSRINHADVPSVVQGVMMTLTGNRRTARKARRAADKAVKRATQALADRRRGSAGRTPSRRGLWLTFIAAAGLSAGAVFLWRTLLPQGEPTPVSASETAANHAASSQEGTN</sequence>
<keyword evidence="2" id="KW-0812">Transmembrane</keyword>
<keyword evidence="2" id="KW-1133">Transmembrane helix</keyword>
<dbReference type="Proteomes" id="UP001163293">
    <property type="component" value="Chromosome"/>
</dbReference>
<gene>
    <name evidence="3" type="ORF">NL394_18985</name>
</gene>
<keyword evidence="4" id="KW-1185">Reference proteome</keyword>
<accession>A0AAX3EG90</accession>
<evidence type="ECO:0000313" key="4">
    <source>
        <dbReference type="Proteomes" id="UP001163293"/>
    </source>
</evidence>
<dbReference type="RefSeq" id="WP_021472843.1">
    <property type="nucleotide sequence ID" value="NZ_CP043010.1"/>
</dbReference>
<protein>
    <submittedName>
        <fullName evidence="3">Uncharacterized protein</fullName>
    </submittedName>
</protein>
<feature type="region of interest" description="Disordered" evidence="1">
    <location>
        <begin position="60"/>
        <end position="94"/>
    </location>
</feature>
<organism evidence="3 4">
    <name type="scientific">Paenarthrobacter ureafaciens</name>
    <dbReference type="NCBI Taxonomy" id="37931"/>
    <lineage>
        <taxon>Bacteria</taxon>
        <taxon>Bacillati</taxon>
        <taxon>Actinomycetota</taxon>
        <taxon>Actinomycetes</taxon>
        <taxon>Micrococcales</taxon>
        <taxon>Micrococcaceae</taxon>
        <taxon>Paenarthrobacter</taxon>
    </lineage>
</organism>
<keyword evidence="2" id="KW-0472">Membrane</keyword>
<proteinExistence type="predicted"/>
<feature type="compositionally biased region" description="Polar residues" evidence="1">
    <location>
        <begin position="129"/>
        <end position="147"/>
    </location>
</feature>
<evidence type="ECO:0000256" key="1">
    <source>
        <dbReference type="SAM" id="MobiDB-lite"/>
    </source>
</evidence>
<feature type="transmembrane region" description="Helical" evidence="2">
    <location>
        <begin position="98"/>
        <end position="117"/>
    </location>
</feature>
<evidence type="ECO:0000256" key="2">
    <source>
        <dbReference type="SAM" id="Phobius"/>
    </source>
</evidence>
<dbReference type="EMBL" id="CP101185">
    <property type="protein sequence ID" value="UYV97101.1"/>
    <property type="molecule type" value="Genomic_DNA"/>
</dbReference>
<feature type="region of interest" description="Disordered" evidence="1">
    <location>
        <begin position="126"/>
        <end position="147"/>
    </location>
</feature>
<dbReference type="AlphaFoldDB" id="A0AAX3EG90"/>
<name>A0AAX3EG90_PAEUR</name>
<evidence type="ECO:0000313" key="3">
    <source>
        <dbReference type="EMBL" id="UYV97101.1"/>
    </source>
</evidence>